<dbReference type="Proteomes" id="UP001597068">
    <property type="component" value="Unassembled WGS sequence"/>
</dbReference>
<feature type="domain" description="DUF4145" evidence="1">
    <location>
        <begin position="96"/>
        <end position="184"/>
    </location>
</feature>
<sequence length="212" mass="23127">MPADEIRHDKWDYTHQNWQDWGDPTDIEAVFVGRLQCSRAKCQAVVAVSGLYGVQYADIRGSYTDVLRVRTLFLAVPLFETPPGTPGSVASELLRAAQHIWLDPGAAATSLRRSLEALLTEQGVPTQKGPCLLRLHQRILLFRDMSPEVGDLVEAVKWVGNDGTHASGSRMTADDVLDTAEMIEVALGVLYATNAAIHARAARIVAAKTLVP</sequence>
<name>A0ABW3G7R2_9NOCA</name>
<evidence type="ECO:0000313" key="3">
    <source>
        <dbReference type="Proteomes" id="UP001597068"/>
    </source>
</evidence>
<dbReference type="RefSeq" id="WP_253645636.1">
    <property type="nucleotide sequence ID" value="NZ_BAAAMO010000002.1"/>
</dbReference>
<protein>
    <submittedName>
        <fullName evidence="2">DUF4145 domain-containing protein</fullName>
    </submittedName>
</protein>
<reference evidence="3" key="1">
    <citation type="journal article" date="2019" name="Int. J. Syst. Evol. Microbiol.">
        <title>The Global Catalogue of Microorganisms (GCM) 10K type strain sequencing project: providing services to taxonomists for standard genome sequencing and annotation.</title>
        <authorList>
            <consortium name="The Broad Institute Genomics Platform"/>
            <consortium name="The Broad Institute Genome Sequencing Center for Infectious Disease"/>
            <person name="Wu L."/>
            <person name="Ma J."/>
        </authorList>
    </citation>
    <scope>NUCLEOTIDE SEQUENCE [LARGE SCALE GENOMIC DNA]</scope>
    <source>
        <strain evidence="3">CCUG 50873</strain>
    </source>
</reference>
<comment type="caution">
    <text evidence="2">The sequence shown here is derived from an EMBL/GenBank/DDBJ whole genome shotgun (WGS) entry which is preliminary data.</text>
</comment>
<gene>
    <name evidence="2" type="ORF">ACFQ04_12180</name>
</gene>
<keyword evidence="3" id="KW-1185">Reference proteome</keyword>
<dbReference type="Pfam" id="PF13643">
    <property type="entry name" value="DUF4145"/>
    <property type="match status" value="1"/>
</dbReference>
<dbReference type="InterPro" id="IPR025285">
    <property type="entry name" value="DUF4145"/>
</dbReference>
<evidence type="ECO:0000313" key="2">
    <source>
        <dbReference type="EMBL" id="MFD0926492.1"/>
    </source>
</evidence>
<dbReference type="EMBL" id="JBHTIL010000001">
    <property type="protein sequence ID" value="MFD0926492.1"/>
    <property type="molecule type" value="Genomic_DNA"/>
</dbReference>
<proteinExistence type="predicted"/>
<organism evidence="2 3">
    <name type="scientific">Williamsia deligens</name>
    <dbReference type="NCBI Taxonomy" id="321325"/>
    <lineage>
        <taxon>Bacteria</taxon>
        <taxon>Bacillati</taxon>
        <taxon>Actinomycetota</taxon>
        <taxon>Actinomycetes</taxon>
        <taxon>Mycobacteriales</taxon>
        <taxon>Nocardiaceae</taxon>
        <taxon>Williamsia</taxon>
    </lineage>
</organism>
<accession>A0ABW3G7R2</accession>
<evidence type="ECO:0000259" key="1">
    <source>
        <dbReference type="Pfam" id="PF13643"/>
    </source>
</evidence>